<keyword evidence="1" id="KW-0520">NAD</keyword>
<dbReference type="AlphaFoldDB" id="A0A858U750"/>
<evidence type="ECO:0000313" key="5">
    <source>
        <dbReference type="Proteomes" id="UP000501060"/>
    </source>
</evidence>
<feature type="binding site" evidence="2">
    <location>
        <position position="144"/>
    </location>
    <ligand>
        <name>Zn(2+)</name>
        <dbReference type="ChEBI" id="CHEBI:29105"/>
    </ligand>
</feature>
<feature type="binding site" evidence="2">
    <location>
        <position position="175"/>
    </location>
    <ligand>
        <name>Zn(2+)</name>
        <dbReference type="ChEBI" id="CHEBI:29105"/>
    </ligand>
</feature>
<dbReference type="InterPro" id="IPR026590">
    <property type="entry name" value="Ssirtuin_cat_dom"/>
</dbReference>
<dbReference type="InterPro" id="IPR029035">
    <property type="entry name" value="DHS-like_NAD/FAD-binding_dom"/>
</dbReference>
<dbReference type="Gene3D" id="3.40.50.1220">
    <property type="entry name" value="TPP-binding domain"/>
    <property type="match status" value="1"/>
</dbReference>
<feature type="binding site" evidence="2">
    <location>
        <position position="140"/>
    </location>
    <ligand>
        <name>Zn(2+)</name>
        <dbReference type="ChEBI" id="CHEBI:29105"/>
    </ligand>
</feature>
<keyword evidence="2" id="KW-0862">Zinc</keyword>
<keyword evidence="2" id="KW-0479">Metal-binding</keyword>
<dbReference type="Proteomes" id="UP000501060">
    <property type="component" value="Chromosome"/>
</dbReference>
<name>A0A858U750_9MOLU</name>
<reference evidence="4 5" key="1">
    <citation type="submission" date="2020-04" db="EMBL/GenBank/DDBJ databases">
        <title>Novel Mycoplasma species detected in Phocoena phocoena (harbor porpoise) from the USA.</title>
        <authorList>
            <person name="Volokhov D.V."/>
        </authorList>
    </citation>
    <scope>NUCLEOTIDE SEQUENCE [LARGE SCALE GENOMIC DNA]</scope>
    <source>
        <strain evidence="4 5">Phocoena C-264-GEN</strain>
    </source>
</reference>
<dbReference type="RefSeq" id="WP_169605114.1">
    <property type="nucleotide sequence ID" value="NZ_CP051481.1"/>
</dbReference>
<feature type="binding site" evidence="2">
    <location>
        <position position="178"/>
    </location>
    <ligand>
        <name>Zn(2+)</name>
        <dbReference type="ChEBI" id="CHEBI:29105"/>
    </ligand>
</feature>
<evidence type="ECO:0000259" key="3">
    <source>
        <dbReference type="PROSITE" id="PS50305"/>
    </source>
</evidence>
<sequence length="282" mass="33292">MKKNEFTNKMLRVKTLIEEADAIVVGVGSGMNLSDNIGNSEKRFNQNFNKFIEKYNLIDAMQTTLYNFNSKAEYWAFYSLYVYHNFINQPIGPSYLNLKKILHKKNYFIITTNNDSAFIISKFDQKKIFYKQGMLNSMRCSSLCQNNSYIDDDLIIAMCKQQKDFKVPQELIPRCPNCDAYLEINIRDALQGMIEDEYYEKAKQRYEFFLNKYNNKKIVFLELGVGCTTPHLIKWEFWNLVKNNINSSYVSVNKKRYRIEKSIRDRTIEINGDIAEFINKLV</sequence>
<evidence type="ECO:0000256" key="2">
    <source>
        <dbReference type="PROSITE-ProRule" id="PRU00236"/>
    </source>
</evidence>
<evidence type="ECO:0000256" key="1">
    <source>
        <dbReference type="ARBA" id="ARBA00023027"/>
    </source>
</evidence>
<dbReference type="GO" id="GO:0046872">
    <property type="term" value="F:metal ion binding"/>
    <property type="evidence" value="ECO:0007669"/>
    <property type="project" value="UniProtKB-KW"/>
</dbReference>
<dbReference type="KEGG" id="mphe:HGG69_01895"/>
<dbReference type="SUPFAM" id="SSF52467">
    <property type="entry name" value="DHS-like NAD/FAD-binding domain"/>
    <property type="match status" value="1"/>
</dbReference>
<dbReference type="EMBL" id="CP051481">
    <property type="protein sequence ID" value="QJG67063.1"/>
    <property type="molecule type" value="Genomic_DNA"/>
</dbReference>
<protein>
    <submittedName>
        <fullName evidence="4">Deacetylase SIR2</fullName>
    </submittedName>
</protein>
<comment type="caution">
    <text evidence="2">Lacks conserved residue(s) required for the propagation of feature annotation.</text>
</comment>
<keyword evidence="5" id="KW-1185">Reference proteome</keyword>
<organism evidence="4 5">
    <name type="scientific">Mycoplasma phocoenae</name>
    <dbReference type="NCBI Taxonomy" id="754517"/>
    <lineage>
        <taxon>Bacteria</taxon>
        <taxon>Bacillati</taxon>
        <taxon>Mycoplasmatota</taxon>
        <taxon>Mollicutes</taxon>
        <taxon>Mycoplasmataceae</taxon>
        <taxon>Mycoplasma</taxon>
    </lineage>
</organism>
<gene>
    <name evidence="4" type="ORF">HGG69_01895</name>
</gene>
<accession>A0A858U750</accession>
<evidence type="ECO:0000313" key="4">
    <source>
        <dbReference type="EMBL" id="QJG67063.1"/>
    </source>
</evidence>
<feature type="domain" description="Deacetylase sirtuin-type" evidence="3">
    <location>
        <begin position="1"/>
        <end position="282"/>
    </location>
</feature>
<dbReference type="PROSITE" id="PS50305">
    <property type="entry name" value="SIRTUIN"/>
    <property type="match status" value="1"/>
</dbReference>
<proteinExistence type="predicted"/>